<dbReference type="Proteomes" id="UP000774326">
    <property type="component" value="Unassembled WGS sequence"/>
</dbReference>
<reference evidence="1" key="2">
    <citation type="submission" date="2021-01" db="EMBL/GenBank/DDBJ databases">
        <authorList>
            <person name="Schikora-Tamarit M.A."/>
        </authorList>
    </citation>
    <scope>NUCLEOTIDE SEQUENCE</scope>
    <source>
        <strain evidence="1">CBS2887</strain>
    </source>
</reference>
<name>A0A9P8Q9K1_WICPI</name>
<dbReference type="OrthoDB" id="4059796at2759"/>
<dbReference type="GO" id="GO:0005085">
    <property type="term" value="F:guanyl-nucleotide exchange factor activity"/>
    <property type="evidence" value="ECO:0007669"/>
    <property type="project" value="InterPro"/>
</dbReference>
<dbReference type="PANTHER" id="PTHR10957">
    <property type="entry name" value="RAP1 GTPASE-GDP DISSOCIATION STIMULATOR 1"/>
    <property type="match status" value="1"/>
</dbReference>
<keyword evidence="2" id="KW-1185">Reference proteome</keyword>
<evidence type="ECO:0000313" key="1">
    <source>
        <dbReference type="EMBL" id="KAH3685575.1"/>
    </source>
</evidence>
<dbReference type="InterPro" id="IPR040144">
    <property type="entry name" value="RAP1GDS1"/>
</dbReference>
<organism evidence="1 2">
    <name type="scientific">Wickerhamomyces pijperi</name>
    <name type="common">Yeast</name>
    <name type="synonym">Pichia pijperi</name>
    <dbReference type="NCBI Taxonomy" id="599730"/>
    <lineage>
        <taxon>Eukaryota</taxon>
        <taxon>Fungi</taxon>
        <taxon>Dikarya</taxon>
        <taxon>Ascomycota</taxon>
        <taxon>Saccharomycotina</taxon>
        <taxon>Saccharomycetes</taxon>
        <taxon>Phaffomycetales</taxon>
        <taxon>Wickerhamomycetaceae</taxon>
        <taxon>Wickerhamomyces</taxon>
    </lineage>
</organism>
<protein>
    <submittedName>
        <fullName evidence="1">Uncharacterized protein</fullName>
    </submittedName>
</protein>
<dbReference type="EMBL" id="JAEUBG010001900">
    <property type="protein sequence ID" value="KAH3685575.1"/>
    <property type="molecule type" value="Genomic_DNA"/>
</dbReference>
<reference evidence="1" key="1">
    <citation type="journal article" date="2021" name="Open Biol.">
        <title>Shared evolutionary footprints suggest mitochondrial oxidative damage underlies multiple complex I losses in fungi.</title>
        <authorList>
            <person name="Schikora-Tamarit M.A."/>
            <person name="Marcet-Houben M."/>
            <person name="Nosek J."/>
            <person name="Gabaldon T."/>
        </authorList>
    </citation>
    <scope>NUCLEOTIDE SEQUENCE</scope>
    <source>
        <strain evidence="1">CBS2887</strain>
    </source>
</reference>
<dbReference type="AlphaFoldDB" id="A0A9P8Q9K1"/>
<comment type="caution">
    <text evidence="1">The sequence shown here is derived from an EMBL/GenBank/DDBJ whole genome shotgun (WGS) entry which is preliminary data.</text>
</comment>
<proteinExistence type="predicted"/>
<sequence length="553" mass="62370">MELDQVLYGLDPLVKACEDRVQSFQELYKDSYVRLLDQLAILLRDESARSDELITNNLSKLVSAAEYLISNIDLTQDFRELSKEFIRVLANVVADNDDNRQIVATESFICVLGLQLENNFDDNEINERVLILLKNLIIDNETLEAKISKIISENLLVYLGYEGQFMAIDLFADLITHSHFKNSVKVLQLFIRKTSLVLETAYEDEDELSELLINLSFITETLTMDSKLNFAGFETSLQTSLFDILTKLQPMLFPNKLKAQRKFYSSMGNISANLTSTNPTSLALPYIVDESESNGYVLSSAMVILGNSITSAELRSQLLETCPTLISVTLSKYTFLTDPIQFQGILHLLKALVSPLTVSELFTESSSSLKNLDSLIEATIRNSQYYTNFTTLLIKFLQRLIVLINNKATLSKFLALKPIELIQSSNNKDSFHIIILLLINKIAIYTPEQITTQEIEAVLNFNLSQIQVDHLFELTKTIGVLFKQHADVLINQYKEKLCLVLNTVNSVGENGGMAGKAIKNNGEYVAGMVVNYYKEKNIAAEQDELLIMAKSFF</sequence>
<evidence type="ECO:0000313" key="2">
    <source>
        <dbReference type="Proteomes" id="UP000774326"/>
    </source>
</evidence>
<accession>A0A9P8Q9K1</accession>
<gene>
    <name evidence="1" type="ORF">WICPIJ_003452</name>
</gene>